<reference evidence="1" key="1">
    <citation type="submission" date="2021-06" db="EMBL/GenBank/DDBJ databases">
        <title>Comparative genomics, transcriptomics and evolutionary studies reveal genomic signatures of adaptation to plant cell wall in hemibiotrophic fungi.</title>
        <authorList>
            <consortium name="DOE Joint Genome Institute"/>
            <person name="Baroncelli R."/>
            <person name="Diaz J.F."/>
            <person name="Benocci T."/>
            <person name="Peng M."/>
            <person name="Battaglia E."/>
            <person name="Haridas S."/>
            <person name="Andreopoulos W."/>
            <person name="Labutti K."/>
            <person name="Pangilinan J."/>
            <person name="Floch G.L."/>
            <person name="Makela M.R."/>
            <person name="Henrissat B."/>
            <person name="Grigoriev I.V."/>
            <person name="Crouch J.A."/>
            <person name="De Vries R.P."/>
            <person name="Sukno S.A."/>
            <person name="Thon M.R."/>
        </authorList>
    </citation>
    <scope>NUCLEOTIDE SEQUENCE</scope>
    <source>
        <strain evidence="1">CBS 102054</strain>
    </source>
</reference>
<dbReference type="Proteomes" id="UP001243989">
    <property type="component" value="Unassembled WGS sequence"/>
</dbReference>
<keyword evidence="2" id="KW-1185">Reference proteome</keyword>
<dbReference type="AlphaFoldDB" id="A0AAJ0A8C0"/>
<organism evidence="1 2">
    <name type="scientific">Colletotrichum phormii</name>
    <dbReference type="NCBI Taxonomy" id="359342"/>
    <lineage>
        <taxon>Eukaryota</taxon>
        <taxon>Fungi</taxon>
        <taxon>Dikarya</taxon>
        <taxon>Ascomycota</taxon>
        <taxon>Pezizomycotina</taxon>
        <taxon>Sordariomycetes</taxon>
        <taxon>Hypocreomycetidae</taxon>
        <taxon>Glomerellales</taxon>
        <taxon>Glomerellaceae</taxon>
        <taxon>Colletotrichum</taxon>
        <taxon>Colletotrichum acutatum species complex</taxon>
    </lineage>
</organism>
<accession>A0AAJ0A8C0</accession>
<dbReference type="RefSeq" id="XP_060452439.1">
    <property type="nucleotide sequence ID" value="XM_060589393.1"/>
</dbReference>
<sequence>MDGMMGYLGPPRTPETPCHQLPMATMICLPTTICPQGPIGTRIIRSRGLHRDLR</sequence>
<evidence type="ECO:0000313" key="1">
    <source>
        <dbReference type="EMBL" id="KAK1656395.1"/>
    </source>
</evidence>
<gene>
    <name evidence="1" type="ORF">BDP81DRAFT_414774</name>
</gene>
<evidence type="ECO:0000313" key="2">
    <source>
        <dbReference type="Proteomes" id="UP001243989"/>
    </source>
</evidence>
<name>A0AAJ0A8C0_9PEZI</name>
<proteinExistence type="predicted"/>
<protein>
    <submittedName>
        <fullName evidence="1">Uncharacterized protein</fullName>
    </submittedName>
</protein>
<dbReference type="EMBL" id="JAHMHQ010000001">
    <property type="protein sequence ID" value="KAK1656395.1"/>
    <property type="molecule type" value="Genomic_DNA"/>
</dbReference>
<dbReference type="GeneID" id="85474255"/>
<comment type="caution">
    <text evidence="1">The sequence shown here is derived from an EMBL/GenBank/DDBJ whole genome shotgun (WGS) entry which is preliminary data.</text>
</comment>